<dbReference type="STRING" id="313628.LNTAR_22534"/>
<keyword evidence="4" id="KW-0067">ATP-binding</keyword>
<evidence type="ECO:0000313" key="8">
    <source>
        <dbReference type="Proteomes" id="UP000004947"/>
    </source>
</evidence>
<dbReference type="AlphaFoldDB" id="A6DG98"/>
<evidence type="ECO:0000259" key="6">
    <source>
        <dbReference type="PROSITE" id="PS50011"/>
    </source>
</evidence>
<feature type="transmembrane region" description="Helical" evidence="5">
    <location>
        <begin position="354"/>
        <end position="373"/>
    </location>
</feature>
<dbReference type="Pfam" id="PF00069">
    <property type="entry name" value="Pkinase"/>
    <property type="match status" value="1"/>
</dbReference>
<keyword evidence="2" id="KW-0547">Nucleotide-binding</keyword>
<proteinExistence type="predicted"/>
<evidence type="ECO:0000256" key="5">
    <source>
        <dbReference type="SAM" id="Phobius"/>
    </source>
</evidence>
<dbReference type="GO" id="GO:0005524">
    <property type="term" value="F:ATP binding"/>
    <property type="evidence" value="ECO:0007669"/>
    <property type="project" value="UniProtKB-KW"/>
</dbReference>
<dbReference type="InterPro" id="IPR000719">
    <property type="entry name" value="Prot_kinase_dom"/>
</dbReference>
<dbReference type="SUPFAM" id="SSF56112">
    <property type="entry name" value="Protein kinase-like (PK-like)"/>
    <property type="match status" value="1"/>
</dbReference>
<dbReference type="EMBL" id="ABCK01000002">
    <property type="protein sequence ID" value="EDM29215.1"/>
    <property type="molecule type" value="Genomic_DNA"/>
</dbReference>
<dbReference type="eggNOG" id="COG0515">
    <property type="taxonomic scope" value="Bacteria"/>
</dbReference>
<name>A6DG98_9BACT</name>
<dbReference type="SMART" id="SM00220">
    <property type="entry name" value="S_TKc"/>
    <property type="match status" value="1"/>
</dbReference>
<dbReference type="GO" id="GO:0004674">
    <property type="term" value="F:protein serine/threonine kinase activity"/>
    <property type="evidence" value="ECO:0007669"/>
    <property type="project" value="TreeGrafter"/>
</dbReference>
<dbReference type="Gene3D" id="3.30.200.20">
    <property type="entry name" value="Phosphorylase Kinase, domain 1"/>
    <property type="match status" value="1"/>
</dbReference>
<dbReference type="Gene3D" id="1.10.510.10">
    <property type="entry name" value="Transferase(Phosphotransferase) domain 1"/>
    <property type="match status" value="1"/>
</dbReference>
<comment type="caution">
    <text evidence="7">The sequence shown here is derived from an EMBL/GenBank/DDBJ whole genome shotgun (WGS) entry which is preliminary data.</text>
</comment>
<sequence>MNNILKDVPDDLDSNLSELYGEVLADDTPSQSDHESSLDYLSAQQERYTPEEEVGRGGAKKILRVYDNRARRYLAMALPRTKAGSSDHDSFIRESWITAQLDHPNIINIHEIGINTENIPFFTMDLQTEDSLEHILRRLKNKDESYLRRFPRKVLIDFFIKICDAIAYAHSINILHLDIKPANVQIGEYGEVIVCDWGLAKFFGGRKSQNLNRDLLELDLIEEDSSLVKGTPGYMAPEQIIGEQASIISDVYSLSALLYHLVTFEPIITSKGVTIALTQTALGDIKKPEELTHLSEGLSSIIMKGLSTKPEDRYQSVIDLKNDLVKYLDGYVTNAENPGLVKEALFFFRRNKTICIQALLFIILIISSTAVFISNLQQSWKSEQLARVEAEENAFKHQQALALYKRAKAQGAKVKKEFSGVLLGQAQIFNNANYANIPEKLLQSALKGAQYKLEQNPDDKSLKDISLISLFLLQRYEEAQQYLAESHKFKYLKMSLNTALKEAQDYNGRNVPLTTFVAALKGLREFGPATQATAYRAIAYDLKTRADFNNYELVLEEAFMLWNDHWRERTFQYDKKNQHLKVSGDNFANLGITDKFGRILLLPYIPIKHLDVSNSEVKDLTYLYGSKIETLDIRRTFVRDLKPLRHIPTLKIIIVNPRQFSEDLLSVVPNHIKIIKKN</sequence>
<keyword evidence="5" id="KW-0812">Transmembrane</keyword>
<dbReference type="PROSITE" id="PS50011">
    <property type="entry name" value="PROTEIN_KINASE_DOM"/>
    <property type="match status" value="1"/>
</dbReference>
<evidence type="ECO:0000256" key="3">
    <source>
        <dbReference type="ARBA" id="ARBA00022777"/>
    </source>
</evidence>
<dbReference type="RefSeq" id="WP_007276945.1">
    <property type="nucleotide sequence ID" value="NZ_ABCK01000002.1"/>
</dbReference>
<evidence type="ECO:0000256" key="2">
    <source>
        <dbReference type="ARBA" id="ARBA00022741"/>
    </source>
</evidence>
<keyword evidence="1" id="KW-0808">Transferase</keyword>
<reference evidence="7 8" key="1">
    <citation type="journal article" date="2010" name="J. Bacteriol.">
        <title>Genome sequence of Lentisphaera araneosa HTCC2155T, the type species of the order Lentisphaerales in the phylum Lentisphaerae.</title>
        <authorList>
            <person name="Thrash J.C."/>
            <person name="Cho J.C."/>
            <person name="Vergin K.L."/>
            <person name="Morris R.M."/>
            <person name="Giovannoni S.J."/>
        </authorList>
    </citation>
    <scope>NUCLEOTIDE SEQUENCE [LARGE SCALE GENOMIC DNA]</scope>
    <source>
        <strain evidence="7 8">HTCC2155</strain>
    </source>
</reference>
<dbReference type="CDD" id="cd14014">
    <property type="entry name" value="STKc_PknB_like"/>
    <property type="match status" value="1"/>
</dbReference>
<accession>A6DG98</accession>
<evidence type="ECO:0000256" key="1">
    <source>
        <dbReference type="ARBA" id="ARBA00022679"/>
    </source>
</evidence>
<dbReference type="PANTHER" id="PTHR43289">
    <property type="entry name" value="MITOGEN-ACTIVATED PROTEIN KINASE KINASE KINASE 20-RELATED"/>
    <property type="match status" value="1"/>
</dbReference>
<feature type="domain" description="Protein kinase" evidence="6">
    <location>
        <begin position="48"/>
        <end position="325"/>
    </location>
</feature>
<dbReference type="PANTHER" id="PTHR43289:SF6">
    <property type="entry name" value="SERINE_THREONINE-PROTEIN KINASE NEKL-3"/>
    <property type="match status" value="1"/>
</dbReference>
<evidence type="ECO:0000256" key="4">
    <source>
        <dbReference type="ARBA" id="ARBA00022840"/>
    </source>
</evidence>
<evidence type="ECO:0000313" key="7">
    <source>
        <dbReference type="EMBL" id="EDM29215.1"/>
    </source>
</evidence>
<keyword evidence="3 7" id="KW-0418">Kinase</keyword>
<keyword evidence="5" id="KW-0472">Membrane</keyword>
<keyword evidence="5" id="KW-1133">Transmembrane helix</keyword>
<protein>
    <submittedName>
        <fullName evidence="7">Serine/threonine-protein kinase</fullName>
    </submittedName>
</protein>
<dbReference type="OrthoDB" id="9801841at2"/>
<gene>
    <name evidence="7" type="ORF">LNTAR_22534</name>
</gene>
<organism evidence="7 8">
    <name type="scientific">Lentisphaera araneosa HTCC2155</name>
    <dbReference type="NCBI Taxonomy" id="313628"/>
    <lineage>
        <taxon>Bacteria</taxon>
        <taxon>Pseudomonadati</taxon>
        <taxon>Lentisphaerota</taxon>
        <taxon>Lentisphaeria</taxon>
        <taxon>Lentisphaerales</taxon>
        <taxon>Lentisphaeraceae</taxon>
        <taxon>Lentisphaera</taxon>
    </lineage>
</organism>
<dbReference type="InterPro" id="IPR011009">
    <property type="entry name" value="Kinase-like_dom_sf"/>
</dbReference>
<dbReference type="Proteomes" id="UP000004947">
    <property type="component" value="Unassembled WGS sequence"/>
</dbReference>
<keyword evidence="8" id="KW-1185">Reference proteome</keyword>